<dbReference type="InParanoid" id="A0A1W4WGI6"/>
<dbReference type="PROSITE" id="PS00233">
    <property type="entry name" value="CHIT_BIND_RR_1"/>
    <property type="match status" value="1"/>
</dbReference>
<evidence type="ECO:0000313" key="6">
    <source>
        <dbReference type="RefSeq" id="XP_018323071.1"/>
    </source>
</evidence>
<feature type="region of interest" description="Disordered" evidence="3">
    <location>
        <begin position="35"/>
        <end position="80"/>
    </location>
</feature>
<protein>
    <submittedName>
        <fullName evidence="6">Pupal cuticle protein 20-like</fullName>
    </submittedName>
</protein>
<feature type="compositionally biased region" description="Polar residues" evidence="3">
    <location>
        <begin position="256"/>
        <end position="269"/>
    </location>
</feature>
<evidence type="ECO:0000256" key="1">
    <source>
        <dbReference type="ARBA" id="ARBA00022460"/>
    </source>
</evidence>
<dbReference type="PANTHER" id="PTHR10380:SF173">
    <property type="entry name" value="CUTICULAR PROTEIN 47EF, ISOFORM C-RELATED"/>
    <property type="match status" value="1"/>
</dbReference>
<dbReference type="GO" id="GO:0008010">
    <property type="term" value="F:structural constituent of chitin-based larval cuticle"/>
    <property type="evidence" value="ECO:0007669"/>
    <property type="project" value="TreeGrafter"/>
</dbReference>
<dbReference type="AlphaFoldDB" id="A0A1W4WGI6"/>
<dbReference type="KEGG" id="apln:108735569"/>
<keyword evidence="5" id="KW-1185">Reference proteome</keyword>
<evidence type="ECO:0000313" key="5">
    <source>
        <dbReference type="Proteomes" id="UP000192223"/>
    </source>
</evidence>
<dbReference type="InterPro" id="IPR050468">
    <property type="entry name" value="Cuticle_Struct_Prot"/>
</dbReference>
<feature type="compositionally biased region" description="Low complexity" evidence="3">
    <location>
        <begin position="223"/>
        <end position="255"/>
    </location>
</feature>
<dbReference type="InterPro" id="IPR031311">
    <property type="entry name" value="CHIT_BIND_RR_consensus"/>
</dbReference>
<accession>A0A1W4WGI6</accession>
<feature type="region of interest" description="Disordered" evidence="3">
    <location>
        <begin position="199"/>
        <end position="269"/>
    </location>
</feature>
<evidence type="ECO:0000256" key="3">
    <source>
        <dbReference type="SAM" id="MobiDB-lite"/>
    </source>
</evidence>
<keyword evidence="1 2" id="KW-0193">Cuticle</keyword>
<organism evidence="5 6">
    <name type="scientific">Agrilus planipennis</name>
    <name type="common">Emerald ash borer</name>
    <name type="synonym">Agrilus marcopoli</name>
    <dbReference type="NCBI Taxonomy" id="224129"/>
    <lineage>
        <taxon>Eukaryota</taxon>
        <taxon>Metazoa</taxon>
        <taxon>Ecdysozoa</taxon>
        <taxon>Arthropoda</taxon>
        <taxon>Hexapoda</taxon>
        <taxon>Insecta</taxon>
        <taxon>Pterygota</taxon>
        <taxon>Neoptera</taxon>
        <taxon>Endopterygota</taxon>
        <taxon>Coleoptera</taxon>
        <taxon>Polyphaga</taxon>
        <taxon>Elateriformia</taxon>
        <taxon>Buprestoidea</taxon>
        <taxon>Buprestidae</taxon>
        <taxon>Agrilinae</taxon>
        <taxon>Agrilus</taxon>
    </lineage>
</organism>
<dbReference type="GeneID" id="108735569"/>
<dbReference type="PROSITE" id="PS51155">
    <property type="entry name" value="CHIT_BIND_RR_2"/>
    <property type="match status" value="1"/>
</dbReference>
<dbReference type="PRINTS" id="PR00947">
    <property type="entry name" value="CUTICLE"/>
</dbReference>
<feature type="signal peptide" evidence="4">
    <location>
        <begin position="1"/>
        <end position="16"/>
    </location>
</feature>
<feature type="chain" id="PRO_5010693518" evidence="4">
    <location>
        <begin position="17"/>
        <end position="269"/>
    </location>
</feature>
<dbReference type="OrthoDB" id="6365759at2759"/>
<reference evidence="6" key="1">
    <citation type="submission" date="2025-08" db="UniProtKB">
        <authorList>
            <consortium name="RefSeq"/>
        </authorList>
    </citation>
    <scope>IDENTIFICATION</scope>
    <source>
        <tissue evidence="6">Entire body</tissue>
    </source>
</reference>
<dbReference type="InterPro" id="IPR000618">
    <property type="entry name" value="Insect_cuticle"/>
</dbReference>
<evidence type="ECO:0000256" key="2">
    <source>
        <dbReference type="PROSITE-ProRule" id="PRU00497"/>
    </source>
</evidence>
<dbReference type="Proteomes" id="UP000192223">
    <property type="component" value="Unplaced"/>
</dbReference>
<name>A0A1W4WGI6_AGRPL</name>
<dbReference type="RefSeq" id="XP_018323071.1">
    <property type="nucleotide sequence ID" value="XM_018467569.1"/>
</dbReference>
<dbReference type="Pfam" id="PF00379">
    <property type="entry name" value="Chitin_bind_4"/>
    <property type="match status" value="1"/>
</dbReference>
<keyword evidence="4" id="KW-0732">Signal</keyword>
<gene>
    <name evidence="6" type="primary">LOC108735569</name>
</gene>
<dbReference type="PANTHER" id="PTHR10380">
    <property type="entry name" value="CUTICLE PROTEIN"/>
    <property type="match status" value="1"/>
</dbReference>
<dbReference type="PROSITE" id="PS51257">
    <property type="entry name" value="PROKAR_LIPOPROTEIN"/>
    <property type="match status" value="1"/>
</dbReference>
<proteinExistence type="predicted"/>
<sequence>MKQILAVFAILGLASCGRLDSRYLPPVGGGGARGGLPNAGASFPSAGAPSPQYGAPQTGAYQSQPGSFQGPSAGGYQGQAGGFQGQAAAYQGQGGGFPQQPQVPILRFENNNDGNGNYNYAYETGDGIQAQEQGYLKNAGSPNEAETAQGSFSYTAPDGQQISLQYVADENGFQPSGAHLPTPPPIPEEIQRALEQNAAEEAQGIYDDGQYKPGADEQQYSGPQQYNAPQQQYGAPQQQPQQYNAPQPQQQYGAPSQYNNQASNGGYRY</sequence>
<evidence type="ECO:0000256" key="4">
    <source>
        <dbReference type="SAM" id="SignalP"/>
    </source>
</evidence>
<feature type="compositionally biased region" description="Low complexity" evidence="3">
    <location>
        <begin position="35"/>
        <end position="51"/>
    </location>
</feature>
<dbReference type="STRING" id="224129.A0A1W4WGI6"/>
<dbReference type="GO" id="GO:0062129">
    <property type="term" value="C:chitin-based extracellular matrix"/>
    <property type="evidence" value="ECO:0007669"/>
    <property type="project" value="TreeGrafter"/>
</dbReference>